<dbReference type="EMBL" id="JXLN01017472">
    <property type="protein sequence ID" value="KPM11573.1"/>
    <property type="molecule type" value="Genomic_DNA"/>
</dbReference>
<organism evidence="16 19">
    <name type="scientific">Sarcoptes scabiei</name>
    <name type="common">Itch mite</name>
    <name type="synonym">Acarus scabiei</name>
    <dbReference type="NCBI Taxonomy" id="52283"/>
    <lineage>
        <taxon>Eukaryota</taxon>
        <taxon>Metazoa</taxon>
        <taxon>Ecdysozoa</taxon>
        <taxon>Arthropoda</taxon>
        <taxon>Chelicerata</taxon>
        <taxon>Arachnida</taxon>
        <taxon>Acari</taxon>
        <taxon>Acariformes</taxon>
        <taxon>Sarcoptiformes</taxon>
        <taxon>Astigmata</taxon>
        <taxon>Psoroptidia</taxon>
        <taxon>Sarcoptoidea</taxon>
        <taxon>Sarcoptidae</taxon>
        <taxon>Sarcoptinae</taxon>
        <taxon>Sarcoptes</taxon>
    </lineage>
</organism>
<dbReference type="InterPro" id="IPR045886">
    <property type="entry name" value="ThiF/MoeB/HesA"/>
</dbReference>
<dbReference type="AlphaFoldDB" id="A0A132AKX1"/>
<dbReference type="InterPro" id="IPR042449">
    <property type="entry name" value="Ub-E1_IAD_1"/>
</dbReference>
<dbReference type="InterPro" id="IPR028077">
    <property type="entry name" value="UAE_UbL_dom"/>
</dbReference>
<dbReference type="EMBL" id="WVUK01000043">
    <property type="protein sequence ID" value="KAF7495972.1"/>
    <property type="molecule type" value="Genomic_DNA"/>
</dbReference>
<keyword evidence="3 8" id="KW-0479">Metal-binding</keyword>
<feature type="binding site" evidence="11">
    <location>
        <position position="489"/>
    </location>
    <ligand>
        <name>Zn(2+)</name>
        <dbReference type="ChEBI" id="CHEBI:29105"/>
    </ligand>
</feature>
<evidence type="ECO:0000313" key="17">
    <source>
        <dbReference type="EnsemblMetazoa" id="KAF7495972.1"/>
    </source>
</evidence>
<dbReference type="InterPro" id="IPR030661">
    <property type="entry name" value="Uba2"/>
</dbReference>
<dbReference type="EnsemblMetazoa" id="SSS_1338s_mrna">
    <property type="protein sequence ID" value="KAF7495972.1"/>
    <property type="gene ID" value="SSS_1338"/>
</dbReference>
<reference evidence="16 19" key="1">
    <citation type="journal article" date="2015" name="Parasit. Vectors">
        <title>Draft genome of the scabies mite.</title>
        <authorList>
            <person name="Rider S.D.Jr."/>
            <person name="Morgan M.S."/>
            <person name="Arlian L.G."/>
        </authorList>
    </citation>
    <scope>NUCLEOTIDE SEQUENCE [LARGE SCALE GENOMIC DNA]</scope>
    <source>
        <strain evidence="16">Arlian Lab</strain>
    </source>
</reference>
<feature type="binding site" evidence="11">
    <location>
        <position position="176"/>
    </location>
    <ligand>
        <name>Zn(2+)</name>
        <dbReference type="ChEBI" id="CHEBI:29105"/>
    </ligand>
</feature>
<gene>
    <name evidence="16" type="ORF">QR98_0101460</name>
    <name evidence="15" type="ORF">SSS_1338</name>
</gene>
<evidence type="ECO:0000256" key="10">
    <source>
        <dbReference type="PIRSR" id="PIRSR039133-2"/>
    </source>
</evidence>
<evidence type="ECO:0000313" key="19">
    <source>
        <dbReference type="Proteomes" id="UP000616769"/>
    </source>
</evidence>
<proteinExistence type="inferred from homology"/>
<keyword evidence="6 8" id="KW-0862">Zinc</keyword>
<dbReference type="Gene3D" id="3.10.290.20">
    <property type="entry name" value="Ubiquitin-like 2 activating enzyme e1b. Chain: B, domain 3"/>
    <property type="match status" value="1"/>
</dbReference>
<feature type="binding site" evidence="10">
    <location>
        <begin position="110"/>
        <end position="111"/>
    </location>
    <ligand>
        <name>ATP</name>
        <dbReference type="ChEBI" id="CHEBI:30616"/>
    </ligand>
</feature>
<dbReference type="Pfam" id="PF10585">
    <property type="entry name" value="UBA_E1_SCCH"/>
    <property type="match status" value="1"/>
</dbReference>
<feature type="binding site" evidence="11">
    <location>
        <position position="492"/>
    </location>
    <ligand>
        <name>Zn(2+)</name>
        <dbReference type="ChEBI" id="CHEBI:29105"/>
    </ligand>
</feature>
<evidence type="ECO:0000259" key="13">
    <source>
        <dbReference type="Pfam" id="PF10585"/>
    </source>
</evidence>
<evidence type="ECO:0000256" key="4">
    <source>
        <dbReference type="ARBA" id="ARBA00022741"/>
    </source>
</evidence>
<comment type="similarity">
    <text evidence="2 8">Belongs to the ubiquitin-activating E1 family.</text>
</comment>
<evidence type="ECO:0000256" key="11">
    <source>
        <dbReference type="PIRSR" id="PIRSR039133-3"/>
    </source>
</evidence>
<dbReference type="Proteomes" id="UP000616769">
    <property type="component" value="Unassembled WGS sequence"/>
</dbReference>
<keyword evidence="7 8" id="KW-0067">ATP-binding</keyword>
<dbReference type="SUPFAM" id="SSF69572">
    <property type="entry name" value="Activating enzymes of the ubiquitin-like proteins"/>
    <property type="match status" value="1"/>
</dbReference>
<feature type="binding site" evidence="10">
    <location>
        <begin position="32"/>
        <end position="37"/>
    </location>
    <ligand>
        <name>ATP</name>
        <dbReference type="ChEBI" id="CHEBI:30616"/>
    </ligand>
</feature>
<dbReference type="GO" id="GO:0019948">
    <property type="term" value="F:SUMO activating enzyme activity"/>
    <property type="evidence" value="ECO:0007669"/>
    <property type="project" value="UniProtKB-UniRule"/>
</dbReference>
<dbReference type="GO" id="GO:0005737">
    <property type="term" value="C:cytoplasm"/>
    <property type="evidence" value="ECO:0007669"/>
    <property type="project" value="TreeGrafter"/>
</dbReference>
<dbReference type="PIRSF" id="PIRSF039133">
    <property type="entry name" value="SUMO_E1B"/>
    <property type="match status" value="1"/>
</dbReference>
<evidence type="ECO:0000256" key="7">
    <source>
        <dbReference type="ARBA" id="ARBA00022840"/>
    </source>
</evidence>
<evidence type="ECO:0000256" key="2">
    <source>
        <dbReference type="ARBA" id="ARBA00005673"/>
    </source>
</evidence>
<feature type="binding site" evidence="10">
    <location>
        <position position="56"/>
    </location>
    <ligand>
        <name>ATP</name>
        <dbReference type="ChEBI" id="CHEBI:30616"/>
    </ligand>
</feature>
<feature type="domain" description="Ubiquitin-activating enzyme SCCH" evidence="13">
    <location>
        <begin position="343"/>
        <end position="400"/>
    </location>
</feature>
<keyword evidence="18" id="KW-1185">Reference proteome</keyword>
<protein>
    <recommendedName>
        <fullName evidence="8">SUMO-activating enzyme subunit</fullName>
    </recommendedName>
</protein>
<dbReference type="PANTHER" id="PTHR10953:SF5">
    <property type="entry name" value="SUMO-ACTIVATING ENZYME SUBUNIT 2"/>
    <property type="match status" value="1"/>
</dbReference>
<dbReference type="VEuPathDB" id="VectorBase:SSCA000836"/>
<dbReference type="PANTHER" id="PTHR10953">
    <property type="entry name" value="UBIQUITIN-ACTIVATING ENZYME E1"/>
    <property type="match status" value="1"/>
</dbReference>
<dbReference type="InterPro" id="IPR000594">
    <property type="entry name" value="ThiF_NAD_FAD-bd"/>
</dbReference>
<evidence type="ECO:0000256" key="8">
    <source>
        <dbReference type="PIRNR" id="PIRNR039133"/>
    </source>
</evidence>
<dbReference type="Proteomes" id="UP000070412">
    <property type="component" value="Unassembled WGS sequence"/>
</dbReference>
<sequence>MSQTISDDILKLTMNDIELVERIKASKILLVGAGGIGCEVLKGLLLSGFPKITIIDLDTIDVSNLNRQFLYNKSHVGKSKAEVAAKISIERFAHRQNGVPISIVTPIHDSILNLKYDRKFFSQFTLVIDALDNNTTRIHVNRLCLSSDVPLIESGSAGYNGNVTLIKGGVTQCFECNPPKKDENSYASCTIRNTPSLPIHCIVWAKHLFAQLFGESDEDISPDSLAGDSEYAANLLDAIQNDKTDQLEQQHRQTTRKYIESVNYDPKALFEKIFYNDILYLKLMKNLWSNRDRKMPRELFYDKILDGTMVFDDCDDRQITNGNVSNKTSLKIYADQKLWTMKECLDIFIKSLEILKKRLKQQKCLEWDKDDDSIVDFVTSISNFRCYCFYIERKNKFEVKSLAGNIIPAISSTNTVVGGYILLQTIKLLTSLIPERVFKRTDRFKPSKEQKLQEAEAIFSNCFCVYITDRNCNLSKTCIQRLLSPKPDCIACSGNVKEISIELSFDRTTLADLIEKVIIRKFKTVAPDVNCFELKKMIYAAEDEDDLKCPDSFYRKQTLTTSGFFFDGICLNIKDLEQEFEVNVRLMNVNFTTSDEEANNGEMFRVIETNESNISSNVDDINALDNDNNNDDDTLICSNLKRKSISDDHLNSDRIEIDKRPKFDA</sequence>
<name>A0A132AKX1_SARSC</name>
<accession>A0A132AKX1</accession>
<keyword evidence="4 8" id="KW-0547">Nucleotide-binding</keyword>
<dbReference type="Pfam" id="PF00899">
    <property type="entry name" value="ThiF"/>
    <property type="match status" value="1"/>
</dbReference>
<evidence type="ECO:0000256" key="9">
    <source>
        <dbReference type="PIRSR" id="PIRSR039133-1"/>
    </source>
</evidence>
<evidence type="ECO:0000256" key="3">
    <source>
        <dbReference type="ARBA" id="ARBA00022723"/>
    </source>
</evidence>
<dbReference type="GO" id="GO:0016925">
    <property type="term" value="P:protein sumoylation"/>
    <property type="evidence" value="ECO:0007669"/>
    <property type="project" value="UniProtKB-UniRule"/>
</dbReference>
<feature type="active site" description="Glycyl thioester intermediate" evidence="9">
    <location>
        <position position="189"/>
    </location>
</feature>
<dbReference type="InterPro" id="IPR019572">
    <property type="entry name" value="UBA_E1_SCCH"/>
</dbReference>
<feature type="domain" description="Ubiquitin/SUMO-activating enzyme ubiquitin-like" evidence="14">
    <location>
        <begin position="502"/>
        <end position="586"/>
    </location>
</feature>
<dbReference type="Gene3D" id="1.10.10.520">
    <property type="entry name" value="Ubiquitin activating enzymes (Uba3). Chain: B, domain 2"/>
    <property type="match status" value="1"/>
</dbReference>
<keyword evidence="5 8" id="KW-0833">Ubl conjugation pathway</keyword>
<feature type="binding site" evidence="10">
    <location>
        <begin position="64"/>
        <end position="67"/>
    </location>
    <ligand>
        <name>ATP</name>
        <dbReference type="ChEBI" id="CHEBI:30616"/>
    </ligand>
</feature>
<dbReference type="OrthoDB" id="10255449at2759"/>
<evidence type="ECO:0000313" key="16">
    <source>
        <dbReference type="EMBL" id="KPM11573.1"/>
    </source>
</evidence>
<feature type="binding site" evidence="10">
    <location>
        <begin position="132"/>
        <end position="137"/>
    </location>
    <ligand>
        <name>ATP</name>
        <dbReference type="ChEBI" id="CHEBI:30616"/>
    </ligand>
</feature>
<dbReference type="UniPathway" id="UPA00886"/>
<evidence type="ECO:0000259" key="12">
    <source>
        <dbReference type="Pfam" id="PF00899"/>
    </source>
</evidence>
<evidence type="ECO:0000259" key="14">
    <source>
        <dbReference type="Pfam" id="PF14732"/>
    </source>
</evidence>
<dbReference type="GO" id="GO:0005524">
    <property type="term" value="F:ATP binding"/>
    <property type="evidence" value="ECO:0007669"/>
    <property type="project" value="UniProtKB-UniRule"/>
</dbReference>
<dbReference type="GO" id="GO:0031510">
    <property type="term" value="C:SUMO activating enzyme complex"/>
    <property type="evidence" value="ECO:0007669"/>
    <property type="project" value="UniProtKB-UniRule"/>
</dbReference>
<feature type="binding site" evidence="10">
    <location>
        <position position="80"/>
    </location>
    <ligand>
        <name>ATP</name>
        <dbReference type="ChEBI" id="CHEBI:30616"/>
    </ligand>
</feature>
<evidence type="ECO:0000313" key="18">
    <source>
        <dbReference type="Proteomes" id="UP000070412"/>
    </source>
</evidence>
<dbReference type="FunFam" id="3.50.50.80:FF:000002">
    <property type="entry name" value="SUMO-activating enzyme subunit 2"/>
    <property type="match status" value="1"/>
</dbReference>
<evidence type="ECO:0000313" key="15">
    <source>
        <dbReference type="EMBL" id="KAF7495972.1"/>
    </source>
</evidence>
<dbReference type="InterPro" id="IPR035985">
    <property type="entry name" value="Ubiquitin-activating_enz"/>
</dbReference>
<feature type="domain" description="THIF-type NAD/FAD binding fold" evidence="12">
    <location>
        <begin position="18"/>
        <end position="453"/>
    </location>
</feature>
<dbReference type="Pfam" id="PF14732">
    <property type="entry name" value="UAE_UbL"/>
    <property type="match status" value="1"/>
</dbReference>
<reference evidence="17" key="4">
    <citation type="submission" date="2022-06" db="UniProtKB">
        <authorList>
            <consortium name="EnsemblMetazoa"/>
        </authorList>
    </citation>
    <scope>IDENTIFICATION</scope>
</reference>
<reference evidence="15" key="3">
    <citation type="submission" date="2020-01" db="EMBL/GenBank/DDBJ databases">
        <authorList>
            <person name="Korhonen P.K.K."/>
            <person name="Guangxu M.G."/>
            <person name="Wang T.W."/>
            <person name="Stroehlein A.J.S."/>
            <person name="Young N.D."/>
            <person name="Ang C.-S.A."/>
            <person name="Fernando D.W.F."/>
            <person name="Lu H.L."/>
            <person name="Taylor S.T."/>
            <person name="Ehtesham M.E.M."/>
            <person name="Najaraj S.H.N."/>
            <person name="Harsha G.H.G."/>
            <person name="Madugundu A.M."/>
            <person name="Renuse S.R."/>
            <person name="Holt D.H."/>
            <person name="Pandey A.P."/>
            <person name="Papenfuss A.P."/>
            <person name="Gasser R.B.G."/>
            <person name="Fischer K.F."/>
        </authorList>
    </citation>
    <scope>NUCLEOTIDE SEQUENCE</scope>
    <source>
        <strain evidence="15">SSS_KF_BRIS2020</strain>
    </source>
</reference>
<reference evidence="18" key="2">
    <citation type="journal article" date="2020" name="PLoS Negl. Trop. Dis.">
        <title>High-quality nuclear genome for Sarcoptes scabiei-A critical resource for a neglected parasite.</title>
        <authorList>
            <person name="Korhonen P.K."/>
            <person name="Gasser R.B."/>
            <person name="Ma G."/>
            <person name="Wang T."/>
            <person name="Stroehlein A.J."/>
            <person name="Young N.D."/>
            <person name="Ang C.S."/>
            <person name="Fernando D.D."/>
            <person name="Lu H.C."/>
            <person name="Taylor S."/>
            <person name="Reynolds S.L."/>
            <person name="Mofiz E."/>
            <person name="Najaraj S.H."/>
            <person name="Gowda H."/>
            <person name="Madugundu A."/>
            <person name="Renuse S."/>
            <person name="Holt D."/>
            <person name="Pandey A."/>
            <person name="Papenfuss A.T."/>
            <person name="Fischer K."/>
        </authorList>
    </citation>
    <scope>NUCLEOTIDE SEQUENCE [LARGE SCALE GENOMIC DNA]</scope>
</reference>
<comment type="subunit">
    <text evidence="8">Heterodimer.</text>
</comment>
<comment type="pathway">
    <text evidence="1 8">Protein modification; protein sumoylation.</text>
</comment>
<feature type="binding site" evidence="11">
    <location>
        <position position="173"/>
    </location>
    <ligand>
        <name>Zn(2+)</name>
        <dbReference type="ChEBI" id="CHEBI:29105"/>
    </ligand>
</feature>
<dbReference type="GO" id="GO:0046872">
    <property type="term" value="F:metal ion binding"/>
    <property type="evidence" value="ECO:0007669"/>
    <property type="project" value="UniProtKB-KW"/>
</dbReference>
<evidence type="ECO:0000256" key="6">
    <source>
        <dbReference type="ARBA" id="ARBA00022833"/>
    </source>
</evidence>
<dbReference type="InterPro" id="IPR023318">
    <property type="entry name" value="Ub_act_enz_dom_a_sf"/>
</dbReference>
<evidence type="ECO:0000256" key="5">
    <source>
        <dbReference type="ARBA" id="ARBA00022786"/>
    </source>
</evidence>
<evidence type="ECO:0000256" key="1">
    <source>
        <dbReference type="ARBA" id="ARBA00004718"/>
    </source>
</evidence>
<dbReference type="Gene3D" id="3.50.50.80">
    <property type="entry name" value="Ubiquitin-activating enzyme E1, inactive adenylation domain, subdomain 1"/>
    <property type="match status" value="1"/>
</dbReference>